<dbReference type="GO" id="GO:0022857">
    <property type="term" value="F:transmembrane transporter activity"/>
    <property type="evidence" value="ECO:0007669"/>
    <property type="project" value="InterPro"/>
</dbReference>
<evidence type="ECO:0000256" key="4">
    <source>
        <dbReference type="ARBA" id="ARBA00022692"/>
    </source>
</evidence>
<keyword evidence="3" id="KW-1003">Cell membrane</keyword>
<evidence type="ECO:0000313" key="10">
    <source>
        <dbReference type="EMBL" id="NYE82530.1"/>
    </source>
</evidence>
<keyword evidence="11" id="KW-1185">Reference proteome</keyword>
<dbReference type="SUPFAM" id="SSF103473">
    <property type="entry name" value="MFS general substrate transporter"/>
    <property type="match status" value="1"/>
</dbReference>
<feature type="transmembrane region" description="Helical" evidence="8">
    <location>
        <begin position="119"/>
        <end position="142"/>
    </location>
</feature>
<dbReference type="EMBL" id="JACBYR010000001">
    <property type="protein sequence ID" value="NYE82530.1"/>
    <property type="molecule type" value="Genomic_DNA"/>
</dbReference>
<dbReference type="InterPro" id="IPR005829">
    <property type="entry name" value="Sugar_transporter_CS"/>
</dbReference>
<name>A0A7Y9LMR0_9BURK</name>
<feature type="transmembrane region" description="Helical" evidence="8">
    <location>
        <begin position="227"/>
        <end position="249"/>
    </location>
</feature>
<keyword evidence="2" id="KW-0813">Transport</keyword>
<dbReference type="Proteomes" id="UP000542125">
    <property type="component" value="Unassembled WGS sequence"/>
</dbReference>
<evidence type="ECO:0000256" key="1">
    <source>
        <dbReference type="ARBA" id="ARBA00004651"/>
    </source>
</evidence>
<dbReference type="AlphaFoldDB" id="A0A7Y9LMR0"/>
<sequence>MSPRAAASDPSPSGTLTPTPARGLGPTGSVVLLASILIAFMAASSAPTPLYSIYREAWGFSPITLTVVFGIYAFSLLFSLLTVGALSDFIGRRPVVLASVLLQAVAMVLFILANDVPMLIAARVVQGLATGAAMSALGAALLDVNRTWGALINSVMPIVGMAIGALGSSVLVQFAPAPLHLVYVVLLVVLVIQGAITFFLPETVRPQPGALASLRPKVRVPAQARRALMMVAPVDVAVWALGGFFLSLGPTLARVVTGEQAPVVGGLLVFTLTICGAGSVVAFRNTEARRTMNIGAAALIVGIATVLAGVHANASLWFFAGTMIAGIGFGAAFLGAVRTVMPMALPHERAGLMAAFYVLSYFAMSLPAMVAGALVGQIGLIPTTDIYGAAVILLATAALVGSMTLRPVTPHGSTLPSR</sequence>
<dbReference type="PROSITE" id="PS00216">
    <property type="entry name" value="SUGAR_TRANSPORT_1"/>
    <property type="match status" value="1"/>
</dbReference>
<evidence type="ECO:0000313" key="11">
    <source>
        <dbReference type="Proteomes" id="UP000542125"/>
    </source>
</evidence>
<reference evidence="10 11" key="1">
    <citation type="submission" date="2020-07" db="EMBL/GenBank/DDBJ databases">
        <title>Genomic Encyclopedia of Type Strains, Phase IV (KMG-V): Genome sequencing to study the core and pangenomes of soil and plant-associated prokaryotes.</title>
        <authorList>
            <person name="Whitman W."/>
        </authorList>
    </citation>
    <scope>NUCLEOTIDE SEQUENCE [LARGE SCALE GENOMIC DNA]</scope>
    <source>
        <strain evidence="10 11">SAS40</strain>
    </source>
</reference>
<feature type="compositionally biased region" description="Low complexity" evidence="7">
    <location>
        <begin position="1"/>
        <end position="13"/>
    </location>
</feature>
<feature type="transmembrane region" description="Helical" evidence="8">
    <location>
        <begin position="154"/>
        <end position="175"/>
    </location>
</feature>
<dbReference type="InterPro" id="IPR011701">
    <property type="entry name" value="MFS"/>
</dbReference>
<comment type="caution">
    <text evidence="10">The sequence shown here is derived from an EMBL/GenBank/DDBJ whole genome shotgun (WGS) entry which is preliminary data.</text>
</comment>
<dbReference type="PANTHER" id="PTHR23517:SF13">
    <property type="entry name" value="MAJOR FACILITATOR SUPERFAMILY MFS_1"/>
    <property type="match status" value="1"/>
</dbReference>
<feature type="transmembrane region" description="Helical" evidence="8">
    <location>
        <begin position="294"/>
        <end position="310"/>
    </location>
</feature>
<feature type="transmembrane region" description="Helical" evidence="8">
    <location>
        <begin position="95"/>
        <end position="113"/>
    </location>
</feature>
<dbReference type="PROSITE" id="PS50850">
    <property type="entry name" value="MFS"/>
    <property type="match status" value="1"/>
</dbReference>
<feature type="transmembrane region" description="Helical" evidence="8">
    <location>
        <begin position="63"/>
        <end position="83"/>
    </location>
</feature>
<organism evidence="10 11">
    <name type="scientific">Pigmentiphaga litoralis</name>
    <dbReference type="NCBI Taxonomy" id="516702"/>
    <lineage>
        <taxon>Bacteria</taxon>
        <taxon>Pseudomonadati</taxon>
        <taxon>Pseudomonadota</taxon>
        <taxon>Betaproteobacteria</taxon>
        <taxon>Burkholderiales</taxon>
        <taxon>Alcaligenaceae</taxon>
        <taxon>Pigmentiphaga</taxon>
    </lineage>
</organism>
<evidence type="ECO:0000259" key="9">
    <source>
        <dbReference type="PROSITE" id="PS50850"/>
    </source>
</evidence>
<feature type="transmembrane region" description="Helical" evidence="8">
    <location>
        <begin position="386"/>
        <end position="405"/>
    </location>
</feature>
<comment type="subcellular location">
    <subcellularLocation>
        <location evidence="1">Cell membrane</location>
        <topology evidence="1">Multi-pass membrane protein</topology>
    </subcellularLocation>
</comment>
<evidence type="ECO:0000256" key="8">
    <source>
        <dbReference type="SAM" id="Phobius"/>
    </source>
</evidence>
<dbReference type="Pfam" id="PF07690">
    <property type="entry name" value="MFS_1"/>
    <property type="match status" value="1"/>
</dbReference>
<feature type="transmembrane region" description="Helical" evidence="8">
    <location>
        <begin position="21"/>
        <end position="43"/>
    </location>
</feature>
<dbReference type="GO" id="GO:0005886">
    <property type="term" value="C:plasma membrane"/>
    <property type="evidence" value="ECO:0007669"/>
    <property type="project" value="UniProtKB-SubCell"/>
</dbReference>
<evidence type="ECO:0000256" key="3">
    <source>
        <dbReference type="ARBA" id="ARBA00022475"/>
    </source>
</evidence>
<dbReference type="InterPro" id="IPR020846">
    <property type="entry name" value="MFS_dom"/>
</dbReference>
<dbReference type="InterPro" id="IPR036259">
    <property type="entry name" value="MFS_trans_sf"/>
</dbReference>
<feature type="transmembrane region" description="Helical" evidence="8">
    <location>
        <begin position="358"/>
        <end position="380"/>
    </location>
</feature>
<keyword evidence="4 8" id="KW-0812">Transmembrane</keyword>
<feature type="transmembrane region" description="Helical" evidence="8">
    <location>
        <begin position="181"/>
        <end position="200"/>
    </location>
</feature>
<feature type="transmembrane region" description="Helical" evidence="8">
    <location>
        <begin position="261"/>
        <end position="282"/>
    </location>
</feature>
<gene>
    <name evidence="10" type="ORF">FHW18_001801</name>
</gene>
<evidence type="ECO:0000256" key="7">
    <source>
        <dbReference type="SAM" id="MobiDB-lite"/>
    </source>
</evidence>
<evidence type="ECO:0000256" key="5">
    <source>
        <dbReference type="ARBA" id="ARBA00022989"/>
    </source>
</evidence>
<accession>A0A7Y9LMR0</accession>
<evidence type="ECO:0000256" key="6">
    <source>
        <dbReference type="ARBA" id="ARBA00023136"/>
    </source>
</evidence>
<dbReference type="InterPro" id="IPR050171">
    <property type="entry name" value="MFS_Transporters"/>
</dbReference>
<protein>
    <submittedName>
        <fullName evidence="10">MFS family permease</fullName>
    </submittedName>
</protein>
<dbReference type="PANTHER" id="PTHR23517">
    <property type="entry name" value="RESISTANCE PROTEIN MDTM, PUTATIVE-RELATED-RELATED"/>
    <property type="match status" value="1"/>
</dbReference>
<keyword evidence="5 8" id="KW-1133">Transmembrane helix</keyword>
<feature type="transmembrane region" description="Helical" evidence="8">
    <location>
        <begin position="316"/>
        <end position="337"/>
    </location>
</feature>
<keyword evidence="6 8" id="KW-0472">Membrane</keyword>
<evidence type="ECO:0000256" key="2">
    <source>
        <dbReference type="ARBA" id="ARBA00022448"/>
    </source>
</evidence>
<feature type="domain" description="Major facilitator superfamily (MFS) profile" evidence="9">
    <location>
        <begin position="27"/>
        <end position="418"/>
    </location>
</feature>
<dbReference type="RefSeq" id="WP_179585500.1">
    <property type="nucleotide sequence ID" value="NZ_JACBYR010000001.1"/>
</dbReference>
<feature type="region of interest" description="Disordered" evidence="7">
    <location>
        <begin position="1"/>
        <end position="22"/>
    </location>
</feature>
<proteinExistence type="predicted"/>
<dbReference type="Gene3D" id="1.20.1250.20">
    <property type="entry name" value="MFS general substrate transporter like domains"/>
    <property type="match status" value="1"/>
</dbReference>